<dbReference type="InterPro" id="IPR023214">
    <property type="entry name" value="HAD_sf"/>
</dbReference>
<dbReference type="Gene3D" id="3.40.50.1000">
    <property type="entry name" value="HAD superfamily/HAD-like"/>
    <property type="match status" value="1"/>
</dbReference>
<dbReference type="GO" id="GO:0000287">
    <property type="term" value="F:magnesium ion binding"/>
    <property type="evidence" value="ECO:0007669"/>
    <property type="project" value="TreeGrafter"/>
</dbReference>
<dbReference type="InterPro" id="IPR006379">
    <property type="entry name" value="HAD-SF_hydro_IIB"/>
</dbReference>
<evidence type="ECO:0000313" key="2">
    <source>
        <dbReference type="EMBL" id="SFJ90018.1"/>
    </source>
</evidence>
<dbReference type="PANTHER" id="PTHR10000">
    <property type="entry name" value="PHOSPHOSERINE PHOSPHATASE"/>
    <property type="match status" value="1"/>
</dbReference>
<dbReference type="SUPFAM" id="SSF56784">
    <property type="entry name" value="HAD-like"/>
    <property type="match status" value="1"/>
</dbReference>
<name>A0A1I3V3J3_9RHOB</name>
<dbReference type="AlphaFoldDB" id="A0A1I3V3J3"/>
<keyword evidence="2" id="KW-0378">Hydrolase</keyword>
<dbReference type="SFLD" id="SFLDG01140">
    <property type="entry name" value="C2.B:_Phosphomannomutase_and_P"/>
    <property type="match status" value="1"/>
</dbReference>
<dbReference type="GO" id="GO:0016791">
    <property type="term" value="F:phosphatase activity"/>
    <property type="evidence" value="ECO:0007669"/>
    <property type="project" value="TreeGrafter"/>
</dbReference>
<evidence type="ECO:0000313" key="3">
    <source>
        <dbReference type="Proteomes" id="UP000183299"/>
    </source>
</evidence>
<gene>
    <name evidence="2" type="ORF">SAMN04488138_113105</name>
</gene>
<protein>
    <submittedName>
        <fullName evidence="2">HAD-superfamily hydrolase, subfamily IIB</fullName>
    </submittedName>
</protein>
<dbReference type="InterPro" id="IPR006380">
    <property type="entry name" value="SPP-like_dom"/>
</dbReference>
<organism evidence="2 3">
    <name type="scientific">Celeribacter halophilus</name>
    <dbReference type="NCBI Taxonomy" id="576117"/>
    <lineage>
        <taxon>Bacteria</taxon>
        <taxon>Pseudomonadati</taxon>
        <taxon>Pseudomonadota</taxon>
        <taxon>Alphaproteobacteria</taxon>
        <taxon>Rhodobacterales</taxon>
        <taxon>Roseobacteraceae</taxon>
        <taxon>Celeribacter</taxon>
    </lineage>
</organism>
<reference evidence="2 3" key="1">
    <citation type="submission" date="2016-10" db="EMBL/GenBank/DDBJ databases">
        <authorList>
            <person name="de Groot N.N."/>
        </authorList>
    </citation>
    <scope>NUCLEOTIDE SEQUENCE [LARGE SCALE GENOMIC DNA]</scope>
    <source>
        <strain evidence="2 3">CGMCC 1.8891</strain>
    </source>
</reference>
<dbReference type="GeneID" id="98666204"/>
<feature type="domain" description="Sucrose phosphatase-like" evidence="1">
    <location>
        <begin position="16"/>
        <end position="249"/>
    </location>
</feature>
<dbReference type="SFLD" id="SFLDS00003">
    <property type="entry name" value="Haloacid_Dehalogenase"/>
    <property type="match status" value="1"/>
</dbReference>
<evidence type="ECO:0000259" key="1">
    <source>
        <dbReference type="Pfam" id="PF05116"/>
    </source>
</evidence>
<dbReference type="STRING" id="576117.SAMN04488138_113105"/>
<dbReference type="InterPro" id="IPR036412">
    <property type="entry name" value="HAD-like_sf"/>
</dbReference>
<dbReference type="NCBIfam" id="TIGR01484">
    <property type="entry name" value="HAD-SF-IIB"/>
    <property type="match status" value="1"/>
</dbReference>
<accession>A0A1I3V3J3</accession>
<dbReference type="SFLD" id="SFLDG01141">
    <property type="entry name" value="C2.B.1:_Sucrose_Phosphatase_Li"/>
    <property type="match status" value="1"/>
</dbReference>
<dbReference type="RefSeq" id="WP_066608814.1">
    <property type="nucleotide sequence ID" value="NZ_FORY01000013.1"/>
</dbReference>
<proteinExistence type="predicted"/>
<dbReference type="Proteomes" id="UP000183299">
    <property type="component" value="Unassembled WGS sequence"/>
</dbReference>
<sequence>MTVHVTPRPAIAARRFTLATDLDGTFLGGSQEARRVLYDWIEANRDTVGLIFVTGRDPEFIMEMCREEGLPWPEYVVGDVGTTIAHVRDDGHVEPIPELEADIAACWSDRGDLVRATLEGVSGLTLQPTAFRYRVSYDLTPETYDAAAERLVEELGLDWLISDNRYFDVLPKGISKGPSIKRLISHLGIPEARVLCAGDTMNDLSMLVSGLNAVAVGNSETALTQRLHGHESVYHARSAGASGILEAIHALDLHDAPKGV</sequence>
<dbReference type="Pfam" id="PF05116">
    <property type="entry name" value="S6PP"/>
    <property type="match status" value="1"/>
</dbReference>
<dbReference type="OrthoDB" id="7847955at2"/>
<dbReference type="EMBL" id="FORY01000013">
    <property type="protein sequence ID" value="SFJ90018.1"/>
    <property type="molecule type" value="Genomic_DNA"/>
</dbReference>
<dbReference type="Gene3D" id="3.90.1070.10">
    <property type="match status" value="1"/>
</dbReference>
<keyword evidence="3" id="KW-1185">Reference proteome</keyword>
<dbReference type="GO" id="GO:0005829">
    <property type="term" value="C:cytosol"/>
    <property type="evidence" value="ECO:0007669"/>
    <property type="project" value="TreeGrafter"/>
</dbReference>
<dbReference type="PANTHER" id="PTHR10000:SF8">
    <property type="entry name" value="HAD SUPERFAMILY HYDROLASE-LIKE, TYPE 3"/>
    <property type="match status" value="1"/>
</dbReference>